<sequence length="57" mass="6324">MLLTFPLNRGALLGIGPVISGLTTEYAAYGFTAYLFCALINDMNVCQRKMKNLLFSF</sequence>
<dbReference type="AlphaFoldDB" id="A0A0R3T7X8"/>
<dbReference type="EMBL" id="UZAE01001766">
    <property type="protein sequence ID" value="VDN99024.1"/>
    <property type="molecule type" value="Genomic_DNA"/>
</dbReference>
<dbReference type="WBParaSite" id="HNAJ_0000316601-mRNA-1">
    <property type="protein sequence ID" value="HNAJ_0000316601-mRNA-1"/>
    <property type="gene ID" value="HNAJ_0000316601"/>
</dbReference>
<name>A0A0R3T7X8_RODNA</name>
<gene>
    <name evidence="2" type="ORF">HNAJ_LOCUS3165</name>
</gene>
<evidence type="ECO:0000256" key="1">
    <source>
        <dbReference type="SAM" id="Phobius"/>
    </source>
</evidence>
<feature type="transmembrane region" description="Helical" evidence="1">
    <location>
        <begin position="26"/>
        <end position="45"/>
    </location>
</feature>
<keyword evidence="1" id="KW-0812">Transmembrane</keyword>
<proteinExistence type="predicted"/>
<evidence type="ECO:0000313" key="3">
    <source>
        <dbReference type="Proteomes" id="UP000278807"/>
    </source>
</evidence>
<reference evidence="4" key="1">
    <citation type="submission" date="2017-02" db="UniProtKB">
        <authorList>
            <consortium name="WormBaseParasite"/>
        </authorList>
    </citation>
    <scope>IDENTIFICATION</scope>
</reference>
<accession>A0A0R3T7X8</accession>
<keyword evidence="3" id="KW-1185">Reference proteome</keyword>
<evidence type="ECO:0000313" key="4">
    <source>
        <dbReference type="WBParaSite" id="HNAJ_0000316601-mRNA-1"/>
    </source>
</evidence>
<protein>
    <submittedName>
        <fullName evidence="4">Preprotein translocase subunit SecY</fullName>
    </submittedName>
</protein>
<dbReference type="Proteomes" id="UP000278807">
    <property type="component" value="Unassembled WGS sequence"/>
</dbReference>
<keyword evidence="1" id="KW-0472">Membrane</keyword>
<organism evidence="4">
    <name type="scientific">Rodentolepis nana</name>
    <name type="common">Dwarf tapeworm</name>
    <name type="synonym">Hymenolepis nana</name>
    <dbReference type="NCBI Taxonomy" id="102285"/>
    <lineage>
        <taxon>Eukaryota</taxon>
        <taxon>Metazoa</taxon>
        <taxon>Spiralia</taxon>
        <taxon>Lophotrochozoa</taxon>
        <taxon>Platyhelminthes</taxon>
        <taxon>Cestoda</taxon>
        <taxon>Eucestoda</taxon>
        <taxon>Cyclophyllidea</taxon>
        <taxon>Hymenolepididae</taxon>
        <taxon>Rodentolepis</taxon>
    </lineage>
</organism>
<reference evidence="2 3" key="2">
    <citation type="submission" date="2018-11" db="EMBL/GenBank/DDBJ databases">
        <authorList>
            <consortium name="Pathogen Informatics"/>
        </authorList>
    </citation>
    <scope>NUCLEOTIDE SEQUENCE [LARGE SCALE GENOMIC DNA]</scope>
</reference>
<keyword evidence="1" id="KW-1133">Transmembrane helix</keyword>
<evidence type="ECO:0000313" key="2">
    <source>
        <dbReference type="EMBL" id="VDN99024.1"/>
    </source>
</evidence>